<feature type="compositionally biased region" description="Low complexity" evidence="1">
    <location>
        <begin position="102"/>
        <end position="118"/>
    </location>
</feature>
<keyword evidence="3" id="KW-1185">Reference proteome</keyword>
<feature type="region of interest" description="Disordered" evidence="1">
    <location>
        <begin position="84"/>
        <end position="148"/>
    </location>
</feature>
<organism evidence="2 3">
    <name type="scientific">Symbiodinium natans</name>
    <dbReference type="NCBI Taxonomy" id="878477"/>
    <lineage>
        <taxon>Eukaryota</taxon>
        <taxon>Sar</taxon>
        <taxon>Alveolata</taxon>
        <taxon>Dinophyceae</taxon>
        <taxon>Suessiales</taxon>
        <taxon>Symbiodiniaceae</taxon>
        <taxon>Symbiodinium</taxon>
    </lineage>
</organism>
<comment type="caution">
    <text evidence="2">The sequence shown here is derived from an EMBL/GenBank/DDBJ whole genome shotgun (WGS) entry which is preliminary data.</text>
</comment>
<name>A0A812RWY7_9DINO</name>
<dbReference type="Proteomes" id="UP000604046">
    <property type="component" value="Unassembled WGS sequence"/>
</dbReference>
<evidence type="ECO:0000313" key="3">
    <source>
        <dbReference type="Proteomes" id="UP000604046"/>
    </source>
</evidence>
<accession>A0A812RWY7</accession>
<evidence type="ECO:0000256" key="1">
    <source>
        <dbReference type="SAM" id="MobiDB-lite"/>
    </source>
</evidence>
<evidence type="ECO:0000313" key="2">
    <source>
        <dbReference type="EMBL" id="CAE7456955.1"/>
    </source>
</evidence>
<sequence>MPDCARLKKGLPQRLVLRIMSRGSQGDLQVAGLGQSGTIVIGGDGAFRALPAKRALTDSAVTGSAEKFRITTVFAADGRYVHLRKPMEEKEPPEPSSRNKAPSRPSSSEPAARAPSAPTALSQGSRGSRMDFPDAQTAESRRASDARGVWTVQQGGCIEVRVPQTATGSGLAVFDSAKDVPHGSGTPKPKESWLDSRLKHAQEAQAQPIAFWSRRGAQQEEQQEGLEDAASASLEVKISKRSPTSFKESSASLKIRAPSMQMLDRIILDSVDGLVSEMRPVLS</sequence>
<dbReference type="EMBL" id="CAJNDS010002384">
    <property type="protein sequence ID" value="CAE7456955.1"/>
    <property type="molecule type" value="Genomic_DNA"/>
</dbReference>
<protein>
    <submittedName>
        <fullName evidence="2">Uncharacterized protein</fullName>
    </submittedName>
</protein>
<gene>
    <name evidence="2" type="ORF">SNAT2548_LOCUS25237</name>
</gene>
<reference evidence="2" key="1">
    <citation type="submission" date="2021-02" db="EMBL/GenBank/DDBJ databases">
        <authorList>
            <person name="Dougan E. K."/>
            <person name="Rhodes N."/>
            <person name="Thang M."/>
            <person name="Chan C."/>
        </authorList>
    </citation>
    <scope>NUCLEOTIDE SEQUENCE</scope>
</reference>
<dbReference type="AlphaFoldDB" id="A0A812RWY7"/>
<feature type="compositionally biased region" description="Basic and acidic residues" evidence="1">
    <location>
        <begin position="188"/>
        <end position="200"/>
    </location>
</feature>
<proteinExistence type="predicted"/>
<feature type="region of interest" description="Disordered" evidence="1">
    <location>
        <begin position="174"/>
        <end position="200"/>
    </location>
</feature>